<sequence>VNLEKKIPKPQTQEQKQPKMQQSVSVENSVVRSEELAQQQKLYAQEIIKLTQQHADQVRSITQKQSDEISLMNRKHFEKVQQIQSENQQEIRQITAKHDESVHELRQRLGREFDKIQQEMGQKFQQQFTNQQFQSNDPELISQNKDLGQQCQQLQKKNSMLMQQILDGEQTSIEKHKHLNQIQNEIDGFQLKLKQFETMKEEAKSDIAEAKSELEGLNQQLNQIKRQKQFTLNQINEVKDDQNIFQQVKQINQPSQSQQLVNYLQIDAFTALGTALSYILPDQFKKIIAQEKHFIQLVQNALNQDKQELDLKIKSLEAKRMAFAAESRTLNFENSQQKQNLVLQRKQLDQEGQYVQQQVKLYKESHQFIKQKKNHLNSLLSASLMSLKQSQQLVQLTNQFIAQNNLNQEDFVTNSLNLEQSSFEQKFDQLKYQFQQLLTVDELKMLQGLGDGVEINLQKITVGDKVQLTIEMPFRVKQIIQKECVNFDFGIGELGQQKQAGWVDHIRAQLK</sequence>
<organism evidence="3">
    <name type="scientific">Trepomonas sp. PC1</name>
    <dbReference type="NCBI Taxonomy" id="1076344"/>
    <lineage>
        <taxon>Eukaryota</taxon>
        <taxon>Metamonada</taxon>
        <taxon>Diplomonadida</taxon>
        <taxon>Hexamitidae</taxon>
        <taxon>Hexamitinae</taxon>
        <taxon>Trepomonas</taxon>
    </lineage>
</organism>
<feature type="coiled-coil region" evidence="1">
    <location>
        <begin position="144"/>
        <end position="241"/>
    </location>
</feature>
<reference evidence="3" key="1">
    <citation type="submission" date="2015-07" db="EMBL/GenBank/DDBJ databases">
        <title>Adaptation to a free-living lifestyle via gene acquisitions in the diplomonad Trepomonas sp. PC1.</title>
        <authorList>
            <person name="Xu F."/>
            <person name="Jerlstrom-Hultqvist J."/>
            <person name="Kolisko M."/>
            <person name="Simpson A.G.B."/>
            <person name="Roger A.J."/>
            <person name="Svard S.G."/>
            <person name="Andersson J.O."/>
        </authorList>
    </citation>
    <scope>NUCLEOTIDE SEQUENCE</scope>
    <source>
        <strain evidence="3">PC1</strain>
    </source>
</reference>
<keyword evidence="1" id="KW-0175">Coiled coil</keyword>
<feature type="non-terminal residue" evidence="3">
    <location>
        <position position="1"/>
    </location>
</feature>
<evidence type="ECO:0000256" key="2">
    <source>
        <dbReference type="SAM" id="MobiDB-lite"/>
    </source>
</evidence>
<name>A0A146KCJ9_9EUKA</name>
<feature type="region of interest" description="Disordered" evidence="2">
    <location>
        <begin position="1"/>
        <end position="27"/>
    </location>
</feature>
<dbReference type="AlphaFoldDB" id="A0A146KCJ9"/>
<feature type="coiled-coil region" evidence="1">
    <location>
        <begin position="299"/>
        <end position="326"/>
    </location>
</feature>
<evidence type="ECO:0000313" key="3">
    <source>
        <dbReference type="EMBL" id="JAP93181.1"/>
    </source>
</evidence>
<protein>
    <submittedName>
        <fullName evidence="3">Uncharacterized protein</fullName>
    </submittedName>
</protein>
<accession>A0A146KCJ9</accession>
<dbReference type="EMBL" id="GDID01003425">
    <property type="protein sequence ID" value="JAP93181.1"/>
    <property type="molecule type" value="Transcribed_RNA"/>
</dbReference>
<evidence type="ECO:0000256" key="1">
    <source>
        <dbReference type="SAM" id="Coils"/>
    </source>
</evidence>
<feature type="compositionally biased region" description="Low complexity" evidence="2">
    <location>
        <begin position="9"/>
        <end position="27"/>
    </location>
</feature>
<proteinExistence type="predicted"/>
<gene>
    <name evidence="3" type="ORF">TPC1_14632</name>
</gene>